<dbReference type="EMBL" id="FORX01000012">
    <property type="protein sequence ID" value="SFK03206.1"/>
    <property type="molecule type" value="Genomic_DNA"/>
</dbReference>
<dbReference type="OrthoDB" id="5297106at2"/>
<dbReference type="InterPro" id="IPR010985">
    <property type="entry name" value="Ribbon_hlx_hlx"/>
</dbReference>
<keyword evidence="2" id="KW-1185">Reference proteome</keyword>
<accession>A0A1I3W9U5</accession>
<reference evidence="2" key="1">
    <citation type="submission" date="2016-10" db="EMBL/GenBank/DDBJ databases">
        <authorList>
            <person name="Varghese N."/>
            <person name="Submissions S."/>
        </authorList>
    </citation>
    <scope>NUCLEOTIDE SEQUENCE [LARGE SCALE GENOMIC DNA]</scope>
    <source>
        <strain evidence="2">DSM 5918</strain>
    </source>
</reference>
<proteinExistence type="predicted"/>
<dbReference type="SUPFAM" id="SSF47598">
    <property type="entry name" value="Ribbon-helix-helix"/>
    <property type="match status" value="1"/>
</dbReference>
<evidence type="ECO:0000313" key="2">
    <source>
        <dbReference type="Proteomes" id="UP000198635"/>
    </source>
</evidence>
<organism evidence="1 2">
    <name type="scientific">Desulfomicrobium apsheronum</name>
    <dbReference type="NCBI Taxonomy" id="52560"/>
    <lineage>
        <taxon>Bacteria</taxon>
        <taxon>Pseudomonadati</taxon>
        <taxon>Thermodesulfobacteriota</taxon>
        <taxon>Desulfovibrionia</taxon>
        <taxon>Desulfovibrionales</taxon>
        <taxon>Desulfomicrobiaceae</taxon>
        <taxon>Desulfomicrobium</taxon>
    </lineage>
</organism>
<dbReference type="RefSeq" id="WP_092375924.1">
    <property type="nucleotide sequence ID" value="NZ_FORX01000012.1"/>
</dbReference>
<dbReference type="InterPro" id="IPR008651">
    <property type="entry name" value="Uncharacterised_HicB"/>
</dbReference>
<sequence length="112" mass="12171">MKNVLDFPGGYSAVIGYDSELEMFRGEFVGLNGGADFYATDLEGLKREGALSLKIFLDDCATRGIEPKKAKGKFALRLDQDIYRQATIAAAASGKSLNQFITEAVREAVTRA</sequence>
<dbReference type="STRING" id="52560.SAMN04488082_11264"/>
<dbReference type="GO" id="GO:0006355">
    <property type="term" value="P:regulation of DNA-templated transcription"/>
    <property type="evidence" value="ECO:0007669"/>
    <property type="project" value="InterPro"/>
</dbReference>
<gene>
    <name evidence="1" type="ORF">SAMN04488082_11264</name>
</gene>
<dbReference type="Proteomes" id="UP000198635">
    <property type="component" value="Unassembled WGS sequence"/>
</dbReference>
<evidence type="ECO:0000313" key="1">
    <source>
        <dbReference type="EMBL" id="SFK03206.1"/>
    </source>
</evidence>
<name>A0A1I3W9U5_9BACT</name>
<dbReference type="AlphaFoldDB" id="A0A1I3W9U5"/>
<protein>
    <submittedName>
        <fullName evidence="1">Predicted nuclease of the RNAse H fold, HicB family</fullName>
    </submittedName>
</protein>
<dbReference type="Pfam" id="PF05534">
    <property type="entry name" value="HicB"/>
    <property type="match status" value="1"/>
</dbReference>